<feature type="transmembrane region" description="Helical" evidence="5">
    <location>
        <begin position="142"/>
        <end position="161"/>
    </location>
</feature>
<evidence type="ECO:0000256" key="3">
    <source>
        <dbReference type="ARBA" id="ARBA00022989"/>
    </source>
</evidence>
<feature type="transmembrane region" description="Helical" evidence="5">
    <location>
        <begin position="86"/>
        <end position="106"/>
    </location>
</feature>
<keyword evidence="2 5" id="KW-0812">Transmembrane</keyword>
<name>A0AAP2Z1Q6_9EURY</name>
<dbReference type="RefSeq" id="WP_338004322.1">
    <property type="nucleotide sequence ID" value="NZ_JAOPKA010000008.1"/>
</dbReference>
<keyword evidence="8" id="KW-1185">Reference proteome</keyword>
<dbReference type="Pfam" id="PF01040">
    <property type="entry name" value="UbiA"/>
    <property type="match status" value="1"/>
</dbReference>
<feature type="transmembrane region" description="Helical" evidence="5">
    <location>
        <begin position="112"/>
        <end position="130"/>
    </location>
</feature>
<evidence type="ECO:0000313" key="8">
    <source>
        <dbReference type="Proteomes" id="UP001320972"/>
    </source>
</evidence>
<keyword evidence="4 5" id="KW-0472">Membrane</keyword>
<feature type="transmembrane region" description="Helical" evidence="5">
    <location>
        <begin position="223"/>
        <end position="246"/>
    </location>
</feature>
<evidence type="ECO:0000256" key="4">
    <source>
        <dbReference type="ARBA" id="ARBA00023136"/>
    </source>
</evidence>
<dbReference type="GO" id="GO:0005886">
    <property type="term" value="C:plasma membrane"/>
    <property type="evidence" value="ECO:0007669"/>
    <property type="project" value="UniProtKB-SubCell"/>
</dbReference>
<reference evidence="6 8" key="1">
    <citation type="submission" date="2022-09" db="EMBL/GenBank/DDBJ databases">
        <title>Enrichment on poylsaccharides allowed isolation of novel metabolic and taxonomic groups of Haloarchaea.</title>
        <authorList>
            <person name="Sorokin D.Y."/>
            <person name="Elcheninov A.G."/>
            <person name="Khizhniak T.V."/>
            <person name="Kolganova T.V."/>
            <person name="Kublanov I.V."/>
        </authorList>
    </citation>
    <scope>NUCLEOTIDE SEQUENCE</scope>
    <source>
        <strain evidence="7 8">AArc-m2/3/4</strain>
        <strain evidence="6">AArc-xg1-1</strain>
    </source>
</reference>
<feature type="transmembrane region" description="Helical" evidence="5">
    <location>
        <begin position="167"/>
        <end position="185"/>
    </location>
</feature>
<dbReference type="AlphaFoldDB" id="A0AAP2Z1Q6"/>
<dbReference type="Proteomes" id="UP001321018">
    <property type="component" value="Unassembled WGS sequence"/>
</dbReference>
<evidence type="ECO:0000313" key="7">
    <source>
        <dbReference type="EMBL" id="MCU4973448.1"/>
    </source>
</evidence>
<sequence length="274" mass="29831">MRRRRPGQDLFGLFVSCSLYLVVNSVLILVISALFVGGKPFDAGVGILTLCSLTAFVYITDRLLVTDEDRINNPDRTALVEEYDTELLAVAVLLFVLFELSILTTAVTPDAFGLLTLALGHVPLAVLAVYDKIKTATIPLDSLAVAFAWAYQIVYIFVFIAATPLDVFDSVVLFGCWFLIVFAGLEMRNVGDIEGDREAGKVTFACVLGARVTKRLGIALKTIGALVLTSVSGSLLVFGLLLVHLLSLRFYRTLEAIFRYQSPRADAVEASPSD</sequence>
<feature type="transmembrane region" description="Helical" evidence="5">
    <location>
        <begin position="12"/>
        <end position="37"/>
    </location>
</feature>
<comment type="subcellular location">
    <subcellularLocation>
        <location evidence="1">Cell membrane</location>
        <topology evidence="1">Multi-pass membrane protein</topology>
    </subcellularLocation>
</comment>
<evidence type="ECO:0000256" key="5">
    <source>
        <dbReference type="SAM" id="Phobius"/>
    </source>
</evidence>
<evidence type="ECO:0000313" key="9">
    <source>
        <dbReference type="Proteomes" id="UP001321018"/>
    </source>
</evidence>
<evidence type="ECO:0000256" key="2">
    <source>
        <dbReference type="ARBA" id="ARBA00022692"/>
    </source>
</evidence>
<dbReference type="EMBL" id="JAOPKB010000006">
    <property type="protein sequence ID" value="MCU4973448.1"/>
    <property type="molecule type" value="Genomic_DNA"/>
</dbReference>
<feature type="transmembrane region" description="Helical" evidence="5">
    <location>
        <begin position="43"/>
        <end position="65"/>
    </location>
</feature>
<comment type="caution">
    <text evidence="6">The sequence shown here is derived from an EMBL/GenBank/DDBJ whole genome shotgun (WGS) entry which is preliminary data.</text>
</comment>
<accession>A0AAP2Z1Q6</accession>
<organism evidence="6 9">
    <name type="scientific">Natronoglomus mannanivorans</name>
    <dbReference type="NCBI Taxonomy" id="2979990"/>
    <lineage>
        <taxon>Archaea</taxon>
        <taxon>Methanobacteriati</taxon>
        <taxon>Methanobacteriota</taxon>
        <taxon>Stenosarchaea group</taxon>
        <taxon>Halobacteria</taxon>
        <taxon>Halobacteriales</taxon>
        <taxon>Natrialbaceae</taxon>
        <taxon>Natronoglomus</taxon>
    </lineage>
</organism>
<dbReference type="InterPro" id="IPR000537">
    <property type="entry name" value="UbiA_prenyltransferase"/>
</dbReference>
<dbReference type="GO" id="GO:0016765">
    <property type="term" value="F:transferase activity, transferring alkyl or aryl (other than methyl) groups"/>
    <property type="evidence" value="ECO:0007669"/>
    <property type="project" value="InterPro"/>
</dbReference>
<evidence type="ECO:0000313" key="6">
    <source>
        <dbReference type="EMBL" id="MCU4742499.1"/>
    </source>
</evidence>
<dbReference type="EMBL" id="JAOPKA010000008">
    <property type="protein sequence ID" value="MCU4742499.1"/>
    <property type="molecule type" value="Genomic_DNA"/>
</dbReference>
<dbReference type="Proteomes" id="UP001320972">
    <property type="component" value="Unassembled WGS sequence"/>
</dbReference>
<keyword evidence="3 5" id="KW-1133">Transmembrane helix</keyword>
<proteinExistence type="predicted"/>
<gene>
    <name evidence="7" type="ORF">OB955_11920</name>
    <name evidence="6" type="ORF">OB960_13965</name>
</gene>
<evidence type="ECO:0000256" key="1">
    <source>
        <dbReference type="ARBA" id="ARBA00004651"/>
    </source>
</evidence>
<protein>
    <submittedName>
        <fullName evidence="6">UbiA family prenyltransferase</fullName>
    </submittedName>
</protein>